<evidence type="ECO:0000313" key="1">
    <source>
        <dbReference type="EnsemblPlants" id="AET5Gv20775700.4"/>
    </source>
</evidence>
<dbReference type="STRING" id="200361.A0A453LHN1"/>
<reference evidence="2" key="2">
    <citation type="journal article" date="2017" name="Nat. Plants">
        <title>The Aegilops tauschii genome reveals multiple impacts of transposons.</title>
        <authorList>
            <person name="Zhao G."/>
            <person name="Zou C."/>
            <person name="Li K."/>
            <person name="Wang K."/>
            <person name="Li T."/>
            <person name="Gao L."/>
            <person name="Zhang X."/>
            <person name="Wang H."/>
            <person name="Yang Z."/>
            <person name="Liu X."/>
            <person name="Jiang W."/>
            <person name="Mao L."/>
            <person name="Kong X."/>
            <person name="Jiao Y."/>
            <person name="Jia J."/>
        </authorList>
    </citation>
    <scope>NUCLEOTIDE SEQUENCE [LARGE SCALE GENOMIC DNA]</scope>
    <source>
        <strain evidence="2">cv. AL8/78</strain>
    </source>
</reference>
<dbReference type="Gramene" id="AET5Gv20775700.4">
    <property type="protein sequence ID" value="AET5Gv20775700.4"/>
    <property type="gene ID" value="AET5Gv20775700"/>
</dbReference>
<sequence length="693" mass="78589">MMQIPLLKYVDRNKNVSVWSISRASQWSDRLCIASDGKWMSWLISWNQEFPSSNRLFVSPRTQTALQGFAQKEKVTYWLQSYAKVEVVSVYSFGNIVVKSLNYDRRPAIAFSHFLYHSSNKNYMESYQLADLCRIMPVIDNYGNAVTERQSILVPANGSKWVGLMGINPWRNEKYIELSADYNSAGHFAGNYTPEDQILDFLKTKVQASDVPFIHPPNARFPIASSHLTVDNAILLLQWIRNLKSKGVQLPASFLASVKEGSWLKTSVGYKPPAESFMSSSEWGNLLQNGSSCVDIPMIGQQFYQNKMHAYKEELQVIGVRFEFGEASAYIGRRLMSMATSNMLTRQHVYELLRLIRFLQQKVLSPSKLVNSVKDGRWIIYDSDWAAASCISTQPFLDVGFYGESILDYKQELKLLGVQVGFENSEKIYKLVIDNFKFSSSSITSDATALIRKCIRYASPCDDFLRKLRDLKWLKTNVGFRAPGESFLLDQEWECLLKVFDVVPVVDSWFYGSKISPYKEELKKTGLITGFDQASKAVANIFKQMVRKSSLTKASVLALLACYWKLRTRDPIPVDLFNCMRSEKWLCTSLGFRSPSEAILFDEGWQSLSPIASLPFINDGDSNGGLGKEIHGYKAELKDLGVTTEVKAHVLGLSSVVSTFPQTLQPYLLLPCCHCLDLSRAGWPVQQHFPRNL</sequence>
<reference evidence="1" key="4">
    <citation type="submission" date="2019-03" db="UniProtKB">
        <authorList>
            <consortium name="EnsemblPlants"/>
        </authorList>
    </citation>
    <scope>IDENTIFICATION</scope>
</reference>
<organism evidence="1 2">
    <name type="scientific">Aegilops tauschii subsp. strangulata</name>
    <name type="common">Goatgrass</name>
    <dbReference type="NCBI Taxonomy" id="200361"/>
    <lineage>
        <taxon>Eukaryota</taxon>
        <taxon>Viridiplantae</taxon>
        <taxon>Streptophyta</taxon>
        <taxon>Embryophyta</taxon>
        <taxon>Tracheophyta</taxon>
        <taxon>Spermatophyta</taxon>
        <taxon>Magnoliopsida</taxon>
        <taxon>Liliopsida</taxon>
        <taxon>Poales</taxon>
        <taxon>Poaceae</taxon>
        <taxon>BOP clade</taxon>
        <taxon>Pooideae</taxon>
        <taxon>Triticodae</taxon>
        <taxon>Triticeae</taxon>
        <taxon>Triticinae</taxon>
        <taxon>Aegilops</taxon>
    </lineage>
</organism>
<dbReference type="Proteomes" id="UP000015105">
    <property type="component" value="Chromosome 5D"/>
</dbReference>
<dbReference type="InterPro" id="IPR052957">
    <property type="entry name" value="Auxin_embryo_med"/>
</dbReference>
<name>A0A453LHN1_AEGTS</name>
<reference evidence="1" key="5">
    <citation type="journal article" date="2021" name="G3 (Bethesda)">
        <title>Aegilops tauschii genome assembly Aet v5.0 features greater sequence contiguity and improved annotation.</title>
        <authorList>
            <person name="Wang L."/>
            <person name="Zhu T."/>
            <person name="Rodriguez J.C."/>
            <person name="Deal K.R."/>
            <person name="Dubcovsky J."/>
            <person name="McGuire P.E."/>
            <person name="Lux T."/>
            <person name="Spannagl M."/>
            <person name="Mayer K.F.X."/>
            <person name="Baldrich P."/>
            <person name="Meyers B.C."/>
            <person name="Huo N."/>
            <person name="Gu Y.Q."/>
            <person name="Zhou H."/>
            <person name="Devos K.M."/>
            <person name="Bennetzen J.L."/>
            <person name="Unver T."/>
            <person name="Budak H."/>
            <person name="Gulick P.J."/>
            <person name="Galiba G."/>
            <person name="Kalapos B."/>
            <person name="Nelson D.R."/>
            <person name="Li P."/>
            <person name="You F.M."/>
            <person name="Luo M.C."/>
            <person name="Dvorak J."/>
        </authorList>
    </citation>
    <scope>NUCLEOTIDE SEQUENCE [LARGE SCALE GENOMIC DNA]</scope>
    <source>
        <strain evidence="1">cv. AL8/78</strain>
    </source>
</reference>
<dbReference type="EnsemblPlants" id="AET5Gv20775700.4">
    <property type="protein sequence ID" value="AET5Gv20775700.4"/>
    <property type="gene ID" value="AET5Gv20775700"/>
</dbReference>
<dbReference type="PANTHER" id="PTHR32387">
    <property type="entry name" value="WU:FJ29H11"/>
    <property type="match status" value="1"/>
</dbReference>
<dbReference type="AlphaFoldDB" id="A0A453LHN1"/>
<reference evidence="1" key="3">
    <citation type="journal article" date="2017" name="Nature">
        <title>Genome sequence of the progenitor of the wheat D genome Aegilops tauschii.</title>
        <authorList>
            <person name="Luo M.C."/>
            <person name="Gu Y.Q."/>
            <person name="Puiu D."/>
            <person name="Wang H."/>
            <person name="Twardziok S.O."/>
            <person name="Deal K.R."/>
            <person name="Huo N."/>
            <person name="Zhu T."/>
            <person name="Wang L."/>
            <person name="Wang Y."/>
            <person name="McGuire P.E."/>
            <person name="Liu S."/>
            <person name="Long H."/>
            <person name="Ramasamy R.K."/>
            <person name="Rodriguez J.C."/>
            <person name="Van S.L."/>
            <person name="Yuan L."/>
            <person name="Wang Z."/>
            <person name="Xia Z."/>
            <person name="Xiao L."/>
            <person name="Anderson O.D."/>
            <person name="Ouyang S."/>
            <person name="Liang Y."/>
            <person name="Zimin A.V."/>
            <person name="Pertea G."/>
            <person name="Qi P."/>
            <person name="Bennetzen J.L."/>
            <person name="Dai X."/>
            <person name="Dawson M.W."/>
            <person name="Muller H.G."/>
            <person name="Kugler K."/>
            <person name="Rivarola-Duarte L."/>
            <person name="Spannagl M."/>
            <person name="Mayer K.F.X."/>
            <person name="Lu F.H."/>
            <person name="Bevan M.W."/>
            <person name="Leroy P."/>
            <person name="Li P."/>
            <person name="You F.M."/>
            <person name="Sun Q."/>
            <person name="Liu Z."/>
            <person name="Lyons E."/>
            <person name="Wicker T."/>
            <person name="Salzberg S.L."/>
            <person name="Devos K.M."/>
            <person name="Dvorak J."/>
        </authorList>
    </citation>
    <scope>NUCLEOTIDE SEQUENCE [LARGE SCALE GENOMIC DNA]</scope>
    <source>
        <strain evidence="1">cv. AL8/78</strain>
    </source>
</reference>
<accession>A0A453LHN1</accession>
<evidence type="ECO:0000313" key="2">
    <source>
        <dbReference type="Proteomes" id="UP000015105"/>
    </source>
</evidence>
<protein>
    <submittedName>
        <fullName evidence="1">Uncharacterized protein</fullName>
    </submittedName>
</protein>
<proteinExistence type="predicted"/>
<keyword evidence="2" id="KW-1185">Reference proteome</keyword>
<dbReference type="PANTHER" id="PTHR32387:SF3">
    <property type="entry name" value="ATP_DNA BINDING PROTEIN"/>
    <property type="match status" value="1"/>
</dbReference>
<reference evidence="2" key="1">
    <citation type="journal article" date="2014" name="Science">
        <title>Ancient hybridizations among the ancestral genomes of bread wheat.</title>
        <authorList>
            <consortium name="International Wheat Genome Sequencing Consortium,"/>
            <person name="Marcussen T."/>
            <person name="Sandve S.R."/>
            <person name="Heier L."/>
            <person name="Spannagl M."/>
            <person name="Pfeifer M."/>
            <person name="Jakobsen K.S."/>
            <person name="Wulff B.B."/>
            <person name="Steuernagel B."/>
            <person name="Mayer K.F."/>
            <person name="Olsen O.A."/>
        </authorList>
    </citation>
    <scope>NUCLEOTIDE SEQUENCE [LARGE SCALE GENOMIC DNA]</scope>
    <source>
        <strain evidence="2">cv. AL8/78</strain>
    </source>
</reference>